<proteinExistence type="predicted"/>
<gene>
    <name evidence="2" type="ORF">SAMN05421503_0742</name>
</gene>
<dbReference type="RefSeq" id="WP_281253796.1">
    <property type="nucleotide sequence ID" value="NZ_OBEK01000001.1"/>
</dbReference>
<dbReference type="EMBL" id="OBEK01000001">
    <property type="protein sequence ID" value="SNZ04720.1"/>
    <property type="molecule type" value="Genomic_DNA"/>
</dbReference>
<protein>
    <submittedName>
        <fullName evidence="2">Uncharacterized protein</fullName>
    </submittedName>
</protein>
<keyword evidence="1" id="KW-0732">Signal</keyword>
<feature type="signal peptide" evidence="1">
    <location>
        <begin position="1"/>
        <end position="20"/>
    </location>
</feature>
<accession>A0A285N5N0</accession>
<feature type="chain" id="PRO_5038993941" evidence="1">
    <location>
        <begin position="21"/>
        <end position="42"/>
    </location>
</feature>
<dbReference type="AlphaFoldDB" id="A0A285N5N0"/>
<evidence type="ECO:0000313" key="3">
    <source>
        <dbReference type="Proteomes" id="UP000219356"/>
    </source>
</evidence>
<evidence type="ECO:0000256" key="1">
    <source>
        <dbReference type="SAM" id="SignalP"/>
    </source>
</evidence>
<name>A0A285N5N0_9BACI</name>
<dbReference type="Proteomes" id="UP000219356">
    <property type="component" value="Unassembled WGS sequence"/>
</dbReference>
<sequence>MTKKRIAAFLVLATILSSVAGISFSDQAIKGHLPNAPVLTDF</sequence>
<reference evidence="3" key="1">
    <citation type="submission" date="2017-09" db="EMBL/GenBank/DDBJ databases">
        <authorList>
            <person name="Varghese N."/>
            <person name="Submissions S."/>
        </authorList>
    </citation>
    <scope>NUCLEOTIDE SEQUENCE [LARGE SCALE GENOMIC DNA]</scope>
    <source>
        <strain evidence="3">CGMCC 1.8913</strain>
    </source>
</reference>
<evidence type="ECO:0000313" key="2">
    <source>
        <dbReference type="EMBL" id="SNZ04720.1"/>
    </source>
</evidence>
<organism evidence="2 3">
    <name type="scientific">Terribacillus aidingensis</name>
    <dbReference type="NCBI Taxonomy" id="586416"/>
    <lineage>
        <taxon>Bacteria</taxon>
        <taxon>Bacillati</taxon>
        <taxon>Bacillota</taxon>
        <taxon>Bacilli</taxon>
        <taxon>Bacillales</taxon>
        <taxon>Bacillaceae</taxon>
        <taxon>Terribacillus</taxon>
    </lineage>
</organism>
<keyword evidence="3" id="KW-1185">Reference proteome</keyword>